<dbReference type="AlphaFoldDB" id="A0A6M5Y3P9"/>
<gene>
    <name evidence="1" type="ORF">HNV11_00755</name>
</gene>
<reference evidence="1 2" key="1">
    <citation type="submission" date="2020-05" db="EMBL/GenBank/DDBJ databases">
        <title>Genome sequencing of Spirosoma sp. TS118.</title>
        <authorList>
            <person name="Lee J.-H."/>
            <person name="Jeong S."/>
            <person name="Zhao L."/>
            <person name="Jung J.-H."/>
            <person name="Kim M.-K."/>
            <person name="Lim S."/>
        </authorList>
    </citation>
    <scope>NUCLEOTIDE SEQUENCE [LARGE SCALE GENOMIC DNA]</scope>
    <source>
        <strain evidence="1 2">TS118</strain>
    </source>
</reference>
<evidence type="ECO:0000313" key="1">
    <source>
        <dbReference type="EMBL" id="QJW88004.1"/>
    </source>
</evidence>
<sequence>MKRLTVKPYGGIANRIRTIEAAHAFATYHSAELSILWEKNEHLNAFFQACFEVIPHVKLLNVDMAGSRFTDKIRRRVRSIFNRIWVASSHSVQIGERELLPLLDKETVDLAEMQTYFDQLAATHDALYIESCWAFYPAPDREPVISIRKDIQAVAKSYVNDSAPFVGVHIRRTDHQEAINHSPIELFVAKMKETCHKQPDVCFYVATDSVEVLNELTSHFGSRIITGVSNRSRNSEQGIKDALLDLSCLSRTNQIWGSFNSTFSERAALLGNVQLEILRI</sequence>
<dbReference type="KEGG" id="stae:HNV11_00755"/>
<dbReference type="Gene3D" id="3.40.50.11350">
    <property type="match status" value="1"/>
</dbReference>
<keyword evidence="2" id="KW-1185">Reference proteome</keyword>
<dbReference type="EMBL" id="CP053435">
    <property type="protein sequence ID" value="QJW88004.1"/>
    <property type="molecule type" value="Genomic_DNA"/>
</dbReference>
<dbReference type="Proteomes" id="UP000502756">
    <property type="component" value="Chromosome"/>
</dbReference>
<proteinExistence type="predicted"/>
<evidence type="ECO:0000313" key="2">
    <source>
        <dbReference type="Proteomes" id="UP000502756"/>
    </source>
</evidence>
<name>A0A6M5Y3P9_9BACT</name>
<protein>
    <submittedName>
        <fullName evidence="1">Uncharacterized protein</fullName>
    </submittedName>
</protein>
<dbReference type="PANTHER" id="PTHR40743:SF1">
    <property type="entry name" value="POSSIBLE GLYCOSYLTRANSFERASE"/>
    <property type="match status" value="1"/>
</dbReference>
<dbReference type="PANTHER" id="PTHR40743">
    <property type="entry name" value="NUCLEOTIDE-DIPHOSPHO-SUGAR TRANSFERASE CONTAINING PROTEIN"/>
    <property type="match status" value="1"/>
</dbReference>
<accession>A0A6M5Y3P9</accession>
<organism evidence="1 2">
    <name type="scientific">Spirosoma taeanense</name>
    <dbReference type="NCBI Taxonomy" id="2735870"/>
    <lineage>
        <taxon>Bacteria</taxon>
        <taxon>Pseudomonadati</taxon>
        <taxon>Bacteroidota</taxon>
        <taxon>Cytophagia</taxon>
        <taxon>Cytophagales</taxon>
        <taxon>Cytophagaceae</taxon>
        <taxon>Spirosoma</taxon>
    </lineage>
</organism>
<dbReference type="RefSeq" id="WP_171737836.1">
    <property type="nucleotide sequence ID" value="NZ_CP053435.1"/>
</dbReference>